<evidence type="ECO:0000313" key="1">
    <source>
        <dbReference type="EMBL" id="GGU84353.1"/>
    </source>
</evidence>
<comment type="caution">
    <text evidence="1">The sequence shown here is derived from an EMBL/GenBank/DDBJ whole genome shotgun (WGS) entry which is preliminary data.</text>
</comment>
<protein>
    <submittedName>
        <fullName evidence="1">Uncharacterized protein</fullName>
    </submittedName>
</protein>
<dbReference type="Proteomes" id="UP000618795">
    <property type="component" value="Unassembled WGS sequence"/>
</dbReference>
<accession>A0A918MAC6</accession>
<reference evidence="1" key="1">
    <citation type="journal article" date="2014" name="Int. J. Syst. Evol. Microbiol.">
        <title>Complete genome sequence of Corynebacterium casei LMG S-19264T (=DSM 44701T), isolated from a smear-ripened cheese.</title>
        <authorList>
            <consortium name="US DOE Joint Genome Institute (JGI-PGF)"/>
            <person name="Walter F."/>
            <person name="Albersmeier A."/>
            <person name="Kalinowski J."/>
            <person name="Ruckert C."/>
        </authorList>
    </citation>
    <scope>NUCLEOTIDE SEQUENCE</scope>
    <source>
        <strain evidence="1">JCM 4369</strain>
    </source>
</reference>
<evidence type="ECO:0000313" key="2">
    <source>
        <dbReference type="Proteomes" id="UP000618795"/>
    </source>
</evidence>
<organism evidence="1 2">
    <name type="scientific">Streptomyces filipinensis</name>
    <dbReference type="NCBI Taxonomy" id="66887"/>
    <lineage>
        <taxon>Bacteria</taxon>
        <taxon>Bacillati</taxon>
        <taxon>Actinomycetota</taxon>
        <taxon>Actinomycetes</taxon>
        <taxon>Kitasatosporales</taxon>
        <taxon>Streptomycetaceae</taxon>
        <taxon>Streptomyces</taxon>
    </lineage>
</organism>
<keyword evidence="2" id="KW-1185">Reference proteome</keyword>
<name>A0A918MAC6_9ACTN</name>
<dbReference type="EMBL" id="BMTD01000002">
    <property type="protein sequence ID" value="GGU84353.1"/>
    <property type="molecule type" value="Genomic_DNA"/>
</dbReference>
<proteinExistence type="predicted"/>
<gene>
    <name evidence="1" type="ORF">GCM10010260_16740</name>
</gene>
<reference evidence="1" key="2">
    <citation type="submission" date="2020-09" db="EMBL/GenBank/DDBJ databases">
        <authorList>
            <person name="Sun Q."/>
            <person name="Ohkuma M."/>
        </authorList>
    </citation>
    <scope>NUCLEOTIDE SEQUENCE</scope>
    <source>
        <strain evidence="1">JCM 4369</strain>
    </source>
</reference>
<sequence>MFNHSDHCIPTQLCYEWNKRRDLLKDCKGSGPYDHRNPRCHRMWWARSDGGRYASAYDDAEQCSHAVRRNPRSGEVFLPRSYFPAGRWDSRPGTYRR</sequence>
<dbReference type="AlphaFoldDB" id="A0A918MAC6"/>